<dbReference type="OrthoDB" id="3432275at2"/>
<evidence type="ECO:0000313" key="3">
    <source>
        <dbReference type="Proteomes" id="UP000184452"/>
    </source>
</evidence>
<name>A0A1M6G4M2_9ACTN</name>
<dbReference type="EMBL" id="FQZK01000003">
    <property type="protein sequence ID" value="SHJ04909.1"/>
    <property type="molecule type" value="Genomic_DNA"/>
</dbReference>
<protein>
    <submittedName>
        <fullName evidence="2">Bacteriocin, lactococcin 972 family</fullName>
    </submittedName>
</protein>
<dbReference type="Gene3D" id="2.60.40.2850">
    <property type="match status" value="1"/>
</dbReference>
<feature type="signal peptide" evidence="1">
    <location>
        <begin position="1"/>
        <end position="27"/>
    </location>
</feature>
<keyword evidence="3" id="KW-1185">Reference proteome</keyword>
<accession>A0A1M6G4M2</accession>
<evidence type="ECO:0000313" key="2">
    <source>
        <dbReference type="EMBL" id="SHJ04909.1"/>
    </source>
</evidence>
<feature type="chain" id="PRO_5012522600" evidence="1">
    <location>
        <begin position="28"/>
        <end position="101"/>
    </location>
</feature>
<gene>
    <name evidence="2" type="ORF">SAMN05421803_103272</name>
</gene>
<keyword evidence="1" id="KW-0732">Signal</keyword>
<dbReference type="RefSeq" id="WP_073377007.1">
    <property type="nucleotide sequence ID" value="NZ_FQZK01000003.1"/>
</dbReference>
<organism evidence="2 3">
    <name type="scientific">Nocardiopsis flavescens</name>
    <dbReference type="NCBI Taxonomy" id="758803"/>
    <lineage>
        <taxon>Bacteria</taxon>
        <taxon>Bacillati</taxon>
        <taxon>Actinomycetota</taxon>
        <taxon>Actinomycetes</taxon>
        <taxon>Streptosporangiales</taxon>
        <taxon>Nocardiopsidaceae</taxon>
        <taxon>Nocardiopsis</taxon>
    </lineage>
</organism>
<reference evidence="2 3" key="1">
    <citation type="submission" date="2016-11" db="EMBL/GenBank/DDBJ databases">
        <authorList>
            <person name="Jaros S."/>
            <person name="Januszkiewicz K."/>
            <person name="Wedrychowicz H."/>
        </authorList>
    </citation>
    <scope>NUCLEOTIDE SEQUENCE [LARGE SCALE GENOMIC DNA]</scope>
    <source>
        <strain evidence="2 3">CGMCC 4.5723</strain>
    </source>
</reference>
<sequence>MPAFRKSTVVTLLATVFFSMGTGAALAALREVQAGGGTWRYGTESGRAHSQYLHNGVCHTATVARRGTSVEDTARANPRAWARASLADSAFHVEESYYNKC</sequence>
<proteinExistence type="predicted"/>
<dbReference type="STRING" id="758803.SAMN05421803_103272"/>
<dbReference type="NCBIfam" id="TIGR01653">
    <property type="entry name" value="lactococcin_972"/>
    <property type="match status" value="1"/>
</dbReference>
<dbReference type="Pfam" id="PF09683">
    <property type="entry name" value="Lactococcin_972"/>
    <property type="match status" value="1"/>
</dbReference>
<dbReference type="AlphaFoldDB" id="A0A1M6G4M2"/>
<evidence type="ECO:0000256" key="1">
    <source>
        <dbReference type="SAM" id="SignalP"/>
    </source>
</evidence>
<dbReference type="Proteomes" id="UP000184452">
    <property type="component" value="Unassembled WGS sequence"/>
</dbReference>
<dbReference type="InterPro" id="IPR006540">
    <property type="entry name" value="Lactococcin_972"/>
</dbReference>